<evidence type="ECO:0000256" key="1">
    <source>
        <dbReference type="ARBA" id="ARBA00004131"/>
    </source>
</evidence>
<evidence type="ECO:0000256" key="12">
    <source>
        <dbReference type="ARBA" id="ARBA00038168"/>
    </source>
</evidence>
<keyword evidence="8" id="KW-0249">Electron transport</keyword>
<feature type="domain" description="Cytochrome b5 heme-binding" evidence="13">
    <location>
        <begin position="86"/>
        <end position="162"/>
    </location>
</feature>
<keyword evidence="15" id="KW-1185">Reference proteome</keyword>
<gene>
    <name evidence="14" type="ORF">QQZ08_009359</name>
</gene>
<keyword evidence="10" id="KW-0472">Membrane</keyword>
<dbReference type="Pfam" id="PF00173">
    <property type="entry name" value="Cyt-b5"/>
    <property type="match status" value="1"/>
</dbReference>
<evidence type="ECO:0000256" key="8">
    <source>
        <dbReference type="ARBA" id="ARBA00022982"/>
    </source>
</evidence>
<evidence type="ECO:0000259" key="13">
    <source>
        <dbReference type="PROSITE" id="PS50255"/>
    </source>
</evidence>
<dbReference type="PANTHER" id="PTHR19359">
    <property type="entry name" value="CYTOCHROME B5"/>
    <property type="match status" value="1"/>
</dbReference>
<comment type="caution">
    <text evidence="14">The sequence shown here is derived from an EMBL/GenBank/DDBJ whole genome shotgun (WGS) entry which is preliminary data.</text>
</comment>
<evidence type="ECO:0000313" key="15">
    <source>
        <dbReference type="Proteomes" id="UP001498421"/>
    </source>
</evidence>
<evidence type="ECO:0000256" key="11">
    <source>
        <dbReference type="ARBA" id="ARBA00037877"/>
    </source>
</evidence>
<evidence type="ECO:0000256" key="2">
    <source>
        <dbReference type="ARBA" id="ARBA00022448"/>
    </source>
</evidence>
<dbReference type="Gene3D" id="3.10.120.10">
    <property type="entry name" value="Cytochrome b5-like heme/steroid binding domain"/>
    <property type="match status" value="1"/>
</dbReference>
<dbReference type="InterPro" id="IPR036400">
    <property type="entry name" value="Cyt_B5-like_heme/steroid_sf"/>
</dbReference>
<organism evidence="14 15">
    <name type="scientific">Neonectria magnoliae</name>
    <dbReference type="NCBI Taxonomy" id="2732573"/>
    <lineage>
        <taxon>Eukaryota</taxon>
        <taxon>Fungi</taxon>
        <taxon>Dikarya</taxon>
        <taxon>Ascomycota</taxon>
        <taxon>Pezizomycotina</taxon>
        <taxon>Sordariomycetes</taxon>
        <taxon>Hypocreomycetidae</taxon>
        <taxon>Hypocreales</taxon>
        <taxon>Nectriaceae</taxon>
        <taxon>Neonectria</taxon>
    </lineage>
</organism>
<dbReference type="SUPFAM" id="SSF55856">
    <property type="entry name" value="Cytochrome b5-like heme/steroid binding domain"/>
    <property type="match status" value="1"/>
</dbReference>
<dbReference type="Proteomes" id="UP001498421">
    <property type="component" value="Unassembled WGS sequence"/>
</dbReference>
<name>A0ABR1HPD0_9HYPO</name>
<comment type="subcellular location">
    <subcellularLocation>
        <location evidence="1">Endoplasmic reticulum membrane</location>
        <topology evidence="1">Single-pass membrane protein</topology>
        <orientation evidence="1">Cytoplasmic side</orientation>
    </subcellularLocation>
    <subcellularLocation>
        <location evidence="11">Microsome membrane</location>
        <topology evidence="11">Single-pass membrane protein</topology>
        <orientation evidence="11">Cytoplasmic side</orientation>
    </subcellularLocation>
</comment>
<dbReference type="InterPro" id="IPR001199">
    <property type="entry name" value="Cyt_B5-like_heme/steroid-bd"/>
</dbReference>
<keyword evidence="4" id="KW-0812">Transmembrane</keyword>
<proteinExistence type="inferred from homology"/>
<evidence type="ECO:0000313" key="14">
    <source>
        <dbReference type="EMBL" id="KAK7422735.1"/>
    </source>
</evidence>
<dbReference type="EMBL" id="JAZAVK010000105">
    <property type="protein sequence ID" value="KAK7422735.1"/>
    <property type="molecule type" value="Genomic_DNA"/>
</dbReference>
<sequence>MGRSIIDLSDMVLDSVWLGYDRDFESCERPLKYFDASSFTLCNDWKPSVRQVENTKDFGRHLARHLQQIALEALPLSINGLKLCGDLELAYADVAKHNTKNDIHVVVHDRVYDKTKFVDEHPDGEKVLLDVAGADATEAFEDVDHSDEAREMLDAFLVGGIVERREGEFSSIIPGMGAM</sequence>
<keyword evidence="3" id="KW-0349">Heme</keyword>
<evidence type="ECO:0000256" key="7">
    <source>
        <dbReference type="ARBA" id="ARBA00022848"/>
    </source>
</evidence>
<dbReference type="InterPro" id="IPR050668">
    <property type="entry name" value="Cytochrome_b5"/>
</dbReference>
<evidence type="ECO:0000256" key="4">
    <source>
        <dbReference type="ARBA" id="ARBA00022692"/>
    </source>
</evidence>
<accession>A0ABR1HPD0</accession>
<comment type="similarity">
    <text evidence="12">Belongs to the cytochrome b5 family.</text>
</comment>
<keyword evidence="6" id="KW-0256">Endoplasmic reticulum</keyword>
<evidence type="ECO:0000256" key="5">
    <source>
        <dbReference type="ARBA" id="ARBA00022723"/>
    </source>
</evidence>
<keyword evidence="2" id="KW-0813">Transport</keyword>
<evidence type="ECO:0000256" key="3">
    <source>
        <dbReference type="ARBA" id="ARBA00022617"/>
    </source>
</evidence>
<dbReference type="PROSITE" id="PS50255">
    <property type="entry name" value="CYTOCHROME_B5_2"/>
    <property type="match status" value="1"/>
</dbReference>
<reference evidence="14 15" key="1">
    <citation type="journal article" date="2025" name="Microbiol. Resour. Announc.">
        <title>Draft genome sequences for Neonectria magnoliae and Neonectria punicea, canker pathogens of Liriodendron tulipifera and Acer saccharum in West Virginia.</title>
        <authorList>
            <person name="Petronek H.M."/>
            <person name="Kasson M.T."/>
            <person name="Metheny A.M."/>
            <person name="Stauder C.M."/>
            <person name="Lovett B."/>
            <person name="Lynch S.C."/>
            <person name="Garnas J.R."/>
            <person name="Kasson L.R."/>
            <person name="Stajich J.E."/>
        </authorList>
    </citation>
    <scope>NUCLEOTIDE SEQUENCE [LARGE SCALE GENOMIC DNA]</scope>
    <source>
        <strain evidence="14 15">NRRL 64651</strain>
    </source>
</reference>
<keyword evidence="5" id="KW-0479">Metal-binding</keyword>
<protein>
    <recommendedName>
        <fullName evidence="13">Cytochrome b5 heme-binding domain-containing protein</fullName>
    </recommendedName>
</protein>
<evidence type="ECO:0000256" key="9">
    <source>
        <dbReference type="ARBA" id="ARBA00023004"/>
    </source>
</evidence>
<keyword evidence="9" id="KW-0408">Iron</keyword>
<evidence type="ECO:0000256" key="10">
    <source>
        <dbReference type="ARBA" id="ARBA00023136"/>
    </source>
</evidence>
<evidence type="ECO:0000256" key="6">
    <source>
        <dbReference type="ARBA" id="ARBA00022824"/>
    </source>
</evidence>
<dbReference type="PRINTS" id="PR00363">
    <property type="entry name" value="CYTOCHROMEB5"/>
</dbReference>
<keyword evidence="7" id="KW-0492">Microsome</keyword>
<dbReference type="SMART" id="SM01117">
    <property type="entry name" value="Cyt-b5"/>
    <property type="match status" value="1"/>
</dbReference>
<dbReference type="PANTHER" id="PTHR19359:SF150">
    <property type="entry name" value="CYTOCHROME B5"/>
    <property type="match status" value="1"/>
</dbReference>